<dbReference type="AlphaFoldDB" id="F4G282"/>
<dbReference type="eggNOG" id="arCOG00017">
    <property type="taxonomic scope" value="Archaea"/>
</dbReference>
<sequence length="116" mass="13091">MERDSRKLIIPCESAMRDVIPAIKAILVDQLVKDGISQSKAAALLGITPAEVSYYLKGKRADGKYKQVLEKDEEFMEMIAQYATRLTDADQINICPICSLARKKLGIMDYTCPYDW</sequence>
<dbReference type="RefSeq" id="WP_013737428.1">
    <property type="nucleotide sequence ID" value="NC_015435.1"/>
</dbReference>
<accession>F4G282</accession>
<dbReference type="PATRIC" id="fig|1006006.8.peg.823"/>
<dbReference type="EMBL" id="CP002656">
    <property type="protein sequence ID" value="AEB94930.1"/>
    <property type="molecule type" value="Genomic_DNA"/>
</dbReference>
<evidence type="ECO:0000313" key="2">
    <source>
        <dbReference type="Proteomes" id="UP000007812"/>
    </source>
</evidence>
<protein>
    <submittedName>
        <fullName evidence="1">Transcriptional regulator-like protein</fullName>
    </submittedName>
</protein>
<dbReference type="GO" id="GO:0003677">
    <property type="term" value="F:DNA binding"/>
    <property type="evidence" value="ECO:0007669"/>
    <property type="project" value="InterPro"/>
</dbReference>
<dbReference type="GeneID" id="10493016"/>
<dbReference type="SUPFAM" id="SSF47413">
    <property type="entry name" value="lambda repressor-like DNA-binding domains"/>
    <property type="match status" value="1"/>
</dbReference>
<dbReference type="InterPro" id="IPR010982">
    <property type="entry name" value="Lambda_DNA-bd_dom_sf"/>
</dbReference>
<organism evidence="1 2">
    <name type="scientific">Metallosphaera cuprina (strain Ar-4)</name>
    <dbReference type="NCBI Taxonomy" id="1006006"/>
    <lineage>
        <taxon>Archaea</taxon>
        <taxon>Thermoproteota</taxon>
        <taxon>Thermoprotei</taxon>
        <taxon>Sulfolobales</taxon>
        <taxon>Sulfolobaceae</taxon>
        <taxon>Metallosphaera</taxon>
    </lineage>
</organism>
<dbReference type="PANTHER" id="PTHR40730">
    <property type="entry name" value="TRANSCRIPTIONAL REGULATOR PROTEIN-LIKE PROTEIN"/>
    <property type="match status" value="1"/>
</dbReference>
<proteinExistence type="predicted"/>
<name>F4G282_METCR</name>
<evidence type="ECO:0000313" key="1">
    <source>
        <dbReference type="EMBL" id="AEB94930.1"/>
    </source>
</evidence>
<gene>
    <name evidence="1" type="ordered locus">Mcup_0825</name>
</gene>
<dbReference type="KEGG" id="mcn:Mcup_0825"/>
<dbReference type="InterPro" id="IPR001387">
    <property type="entry name" value="Cro/C1-type_HTH"/>
</dbReference>
<dbReference type="STRING" id="1006006.Mcup_0825"/>
<dbReference type="OrthoDB" id="42697at2157"/>
<dbReference type="PANTHER" id="PTHR40730:SF3">
    <property type="entry name" value="HTH CRO_C1-TYPE DOMAIN-CONTAINING PROTEIN"/>
    <property type="match status" value="1"/>
</dbReference>
<dbReference type="CDD" id="cd00093">
    <property type="entry name" value="HTH_XRE"/>
    <property type="match status" value="1"/>
</dbReference>
<keyword evidence="2" id="KW-1185">Reference proteome</keyword>
<reference evidence="1 2" key="1">
    <citation type="journal article" date="2011" name="J. Bacteriol.">
        <title>Complete genome sequence of Metallosphaera cuprina, a metal sulfide-oxidizing archaeon from a hot spring.</title>
        <authorList>
            <person name="Liu L.J."/>
            <person name="You X.Y."/>
            <person name="Zheng H."/>
            <person name="Wang S."/>
            <person name="Jiang C.Y."/>
            <person name="Liu S.J."/>
        </authorList>
    </citation>
    <scope>NUCLEOTIDE SEQUENCE [LARGE SCALE GENOMIC DNA]</scope>
    <source>
        <strain evidence="1 2">Ar-4</strain>
    </source>
</reference>
<dbReference type="HOGENOM" id="CLU_133047_2_1_2"/>
<dbReference type="Proteomes" id="UP000007812">
    <property type="component" value="Chromosome"/>
</dbReference>